<evidence type="ECO:0000313" key="2">
    <source>
        <dbReference type="EMBL" id="CAF4419468.1"/>
    </source>
</evidence>
<sequence>MTLAMPRFEHSIFEQLDEQTQQQEGQMANEPEKIKLTLSMADIDDHKRQLTFCNVDLHNMPHKKILLNEQLKILNIIEKINSVLLELEISGHPEYQLRSEKYDIYDRTGEFETNYYPFQ</sequence>
<evidence type="ECO:0000313" key="3">
    <source>
        <dbReference type="Proteomes" id="UP000663829"/>
    </source>
</evidence>
<dbReference type="EMBL" id="CAJOBC010093751">
    <property type="protein sequence ID" value="CAF4419468.1"/>
    <property type="molecule type" value="Genomic_DNA"/>
</dbReference>
<organism evidence="1 3">
    <name type="scientific">Didymodactylos carnosus</name>
    <dbReference type="NCBI Taxonomy" id="1234261"/>
    <lineage>
        <taxon>Eukaryota</taxon>
        <taxon>Metazoa</taxon>
        <taxon>Spiralia</taxon>
        <taxon>Gnathifera</taxon>
        <taxon>Rotifera</taxon>
        <taxon>Eurotatoria</taxon>
        <taxon>Bdelloidea</taxon>
        <taxon>Philodinida</taxon>
        <taxon>Philodinidae</taxon>
        <taxon>Didymodactylos</taxon>
    </lineage>
</organism>
<name>A0A815XIM2_9BILA</name>
<dbReference type="AlphaFoldDB" id="A0A815XIM2"/>
<dbReference type="OrthoDB" id="10060738at2759"/>
<dbReference type="Proteomes" id="UP000681722">
    <property type="component" value="Unassembled WGS sequence"/>
</dbReference>
<proteinExistence type="predicted"/>
<comment type="caution">
    <text evidence="1">The sequence shown here is derived from an EMBL/GenBank/DDBJ whole genome shotgun (WGS) entry which is preliminary data.</text>
</comment>
<reference evidence="1" key="1">
    <citation type="submission" date="2021-02" db="EMBL/GenBank/DDBJ databases">
        <authorList>
            <person name="Nowell W R."/>
        </authorList>
    </citation>
    <scope>NUCLEOTIDE SEQUENCE</scope>
</reference>
<keyword evidence="3" id="KW-1185">Reference proteome</keyword>
<evidence type="ECO:0000313" key="1">
    <source>
        <dbReference type="EMBL" id="CAF1558203.1"/>
    </source>
</evidence>
<dbReference type="Proteomes" id="UP000663829">
    <property type="component" value="Unassembled WGS sequence"/>
</dbReference>
<gene>
    <name evidence="1" type="ORF">GPM918_LOCUS39604</name>
    <name evidence="2" type="ORF">SRO942_LOCUS40488</name>
</gene>
<accession>A0A815XIM2</accession>
<protein>
    <submittedName>
        <fullName evidence="1">Uncharacterized protein</fullName>
    </submittedName>
</protein>
<dbReference type="EMBL" id="CAJNOQ010028025">
    <property type="protein sequence ID" value="CAF1558203.1"/>
    <property type="molecule type" value="Genomic_DNA"/>
</dbReference>